<protein>
    <submittedName>
        <fullName evidence="7">Transcriptional regulator, GntR family domain / Aspartate aminotransferase</fullName>
        <ecNumber evidence="7">2.6.1.1</ecNumber>
    </submittedName>
</protein>
<sequence length="475" mass="51024">MSDTLPLAHSIAHPLAALRLERDGPVVEQIVDKLGGMIRGGSLAAGVRLPSVRAMAGRLGCSVHSVVEAYDRLGAMGLVAPRPGAGTFVATVGPQPAGRGADPDVGDEAVSLRSYGPPAMWKPGNGYLPEGWLREAWPAAVLHRVQRRMPELLACDGTARGEVALREQIAVRLAGMAMPVSPDCILTTLGGTQALDLIIRTQLQPGDTVLAEDPGYFKFYTMLERAGVRLHPIPWNPDGPDLEAVEQACRTVRPKLFLVQSVLHNPTGWTASAATLHRLLLIAERHGMLLVEDDTYADLHPGHPVRLLQLAGGRGLIYLSSFTKMVGPATRLGFIAAERPVIEALLQAKLLSAPALPPLMEVLLAELLASGQYRRWLDRLRPKLASTRAQAVARLQALGFGLAAEGEPGLFLWAGLPPGCEAEAVYQAALDRGLLLARGSLFRPDRGESRHLRFNAARSSEPRMFEALEAALTGR</sequence>
<feature type="domain" description="HTH gntR-type" evidence="6">
    <location>
        <begin position="24"/>
        <end position="92"/>
    </location>
</feature>
<comment type="similarity">
    <text evidence="1">In the C-terminal section; belongs to the class-I pyridoxal-phosphate-dependent aminotransferase family.</text>
</comment>
<gene>
    <name evidence="7" type="ORF">AVDCRST_MAG27-4330</name>
</gene>
<dbReference type="AlphaFoldDB" id="A0A6J4JTK7"/>
<dbReference type="SMART" id="SM00345">
    <property type="entry name" value="HTH_GNTR"/>
    <property type="match status" value="1"/>
</dbReference>
<evidence type="ECO:0000256" key="4">
    <source>
        <dbReference type="ARBA" id="ARBA00023125"/>
    </source>
</evidence>
<dbReference type="GO" id="GO:0004069">
    <property type="term" value="F:L-aspartate:2-oxoglutarate aminotransferase activity"/>
    <property type="evidence" value="ECO:0007669"/>
    <property type="project" value="UniProtKB-EC"/>
</dbReference>
<dbReference type="InterPro" id="IPR036390">
    <property type="entry name" value="WH_DNA-bd_sf"/>
</dbReference>
<evidence type="ECO:0000256" key="3">
    <source>
        <dbReference type="ARBA" id="ARBA00023015"/>
    </source>
</evidence>
<dbReference type="CDD" id="cd07377">
    <property type="entry name" value="WHTH_GntR"/>
    <property type="match status" value="1"/>
</dbReference>
<dbReference type="CDD" id="cd00609">
    <property type="entry name" value="AAT_like"/>
    <property type="match status" value="1"/>
</dbReference>
<dbReference type="InterPro" id="IPR036388">
    <property type="entry name" value="WH-like_DNA-bd_sf"/>
</dbReference>
<dbReference type="GO" id="GO:0003677">
    <property type="term" value="F:DNA binding"/>
    <property type="evidence" value="ECO:0007669"/>
    <property type="project" value="UniProtKB-KW"/>
</dbReference>
<evidence type="ECO:0000256" key="1">
    <source>
        <dbReference type="ARBA" id="ARBA00005384"/>
    </source>
</evidence>
<dbReference type="EMBL" id="CADCTD010000180">
    <property type="protein sequence ID" value="CAA9286910.1"/>
    <property type="molecule type" value="Genomic_DNA"/>
</dbReference>
<dbReference type="PROSITE" id="PS50949">
    <property type="entry name" value="HTH_GNTR"/>
    <property type="match status" value="1"/>
</dbReference>
<dbReference type="GO" id="GO:0030170">
    <property type="term" value="F:pyridoxal phosphate binding"/>
    <property type="evidence" value="ECO:0007669"/>
    <property type="project" value="InterPro"/>
</dbReference>
<keyword evidence="2" id="KW-0663">Pyridoxal phosphate</keyword>
<keyword evidence="3" id="KW-0805">Transcription regulation</keyword>
<dbReference type="Gene3D" id="3.40.640.10">
    <property type="entry name" value="Type I PLP-dependent aspartate aminotransferase-like (Major domain)"/>
    <property type="match status" value="1"/>
</dbReference>
<dbReference type="PANTHER" id="PTHR46577">
    <property type="entry name" value="HTH-TYPE TRANSCRIPTIONAL REGULATORY PROTEIN GABR"/>
    <property type="match status" value="1"/>
</dbReference>
<keyword evidence="7" id="KW-0808">Transferase</keyword>
<dbReference type="InterPro" id="IPR015424">
    <property type="entry name" value="PyrdxlP-dep_Trfase"/>
</dbReference>
<evidence type="ECO:0000313" key="7">
    <source>
        <dbReference type="EMBL" id="CAA9286910.1"/>
    </source>
</evidence>
<dbReference type="Gene3D" id="1.10.10.10">
    <property type="entry name" value="Winged helix-like DNA-binding domain superfamily/Winged helix DNA-binding domain"/>
    <property type="match status" value="1"/>
</dbReference>
<dbReference type="SUPFAM" id="SSF46785">
    <property type="entry name" value="Winged helix' DNA-binding domain"/>
    <property type="match status" value="1"/>
</dbReference>
<keyword evidence="5" id="KW-0804">Transcription</keyword>
<evidence type="ECO:0000256" key="2">
    <source>
        <dbReference type="ARBA" id="ARBA00022898"/>
    </source>
</evidence>
<dbReference type="SUPFAM" id="SSF53383">
    <property type="entry name" value="PLP-dependent transferases"/>
    <property type="match status" value="1"/>
</dbReference>
<accession>A0A6J4JTK7</accession>
<dbReference type="InterPro" id="IPR015421">
    <property type="entry name" value="PyrdxlP-dep_Trfase_major"/>
</dbReference>
<dbReference type="InterPro" id="IPR004839">
    <property type="entry name" value="Aminotransferase_I/II_large"/>
</dbReference>
<keyword evidence="7" id="KW-0032">Aminotransferase</keyword>
<evidence type="ECO:0000259" key="6">
    <source>
        <dbReference type="PROSITE" id="PS50949"/>
    </source>
</evidence>
<evidence type="ECO:0000256" key="5">
    <source>
        <dbReference type="ARBA" id="ARBA00023163"/>
    </source>
</evidence>
<dbReference type="Pfam" id="PF00155">
    <property type="entry name" value="Aminotran_1_2"/>
    <property type="match status" value="1"/>
</dbReference>
<dbReference type="EC" id="2.6.1.1" evidence="7"/>
<dbReference type="InterPro" id="IPR051446">
    <property type="entry name" value="HTH_trans_reg/aminotransferase"/>
</dbReference>
<dbReference type="Pfam" id="PF00392">
    <property type="entry name" value="GntR"/>
    <property type="match status" value="1"/>
</dbReference>
<dbReference type="InterPro" id="IPR000524">
    <property type="entry name" value="Tscrpt_reg_HTH_GntR"/>
</dbReference>
<dbReference type="GO" id="GO:0003700">
    <property type="term" value="F:DNA-binding transcription factor activity"/>
    <property type="evidence" value="ECO:0007669"/>
    <property type="project" value="InterPro"/>
</dbReference>
<proteinExistence type="inferred from homology"/>
<keyword evidence="4" id="KW-0238">DNA-binding</keyword>
<name>A0A6J4JTK7_9PROT</name>
<organism evidence="7">
    <name type="scientific">uncultured Craurococcus sp</name>
    <dbReference type="NCBI Taxonomy" id="1135998"/>
    <lineage>
        <taxon>Bacteria</taxon>
        <taxon>Pseudomonadati</taxon>
        <taxon>Pseudomonadota</taxon>
        <taxon>Alphaproteobacteria</taxon>
        <taxon>Acetobacterales</taxon>
        <taxon>Acetobacteraceae</taxon>
        <taxon>Craurococcus</taxon>
        <taxon>environmental samples</taxon>
    </lineage>
</organism>
<dbReference type="PANTHER" id="PTHR46577:SF2">
    <property type="entry name" value="TRANSCRIPTIONAL REGULATORY PROTEIN"/>
    <property type="match status" value="1"/>
</dbReference>
<reference evidence="7" key="1">
    <citation type="submission" date="2020-02" db="EMBL/GenBank/DDBJ databases">
        <authorList>
            <person name="Meier V. D."/>
        </authorList>
    </citation>
    <scope>NUCLEOTIDE SEQUENCE</scope>
    <source>
        <strain evidence="7">AVDCRST_MAG27</strain>
    </source>
</reference>